<proteinExistence type="predicted"/>
<gene>
    <name evidence="1" type="ORF">L6452_08263</name>
</gene>
<dbReference type="EMBL" id="CM042049">
    <property type="protein sequence ID" value="KAI3745852.1"/>
    <property type="molecule type" value="Genomic_DNA"/>
</dbReference>
<sequence>MKDLTMEDTGNNNSQGKGEIIEPIKEPIIEIGSSSTRFTRSVTRSKEVKEERQRNHVEIEKNILSCGNSKDKIEGSYWKKDGKKVKGEETDEMEKKRKTIMSDSTGSLRKWPKFGNLRTRTSPRTLKETIVALNDDKKKR</sequence>
<reference evidence="2" key="1">
    <citation type="journal article" date="2022" name="Mol. Ecol. Resour.">
        <title>The genomes of chicory, endive, great burdock and yacon provide insights into Asteraceae palaeo-polyploidization history and plant inulin production.</title>
        <authorList>
            <person name="Fan W."/>
            <person name="Wang S."/>
            <person name="Wang H."/>
            <person name="Wang A."/>
            <person name="Jiang F."/>
            <person name="Liu H."/>
            <person name="Zhao H."/>
            <person name="Xu D."/>
            <person name="Zhang Y."/>
        </authorList>
    </citation>
    <scope>NUCLEOTIDE SEQUENCE [LARGE SCALE GENOMIC DNA]</scope>
    <source>
        <strain evidence="2">cv. Niubang</strain>
    </source>
</reference>
<keyword evidence="2" id="KW-1185">Reference proteome</keyword>
<reference evidence="1 2" key="2">
    <citation type="journal article" date="2022" name="Mol. Ecol. Resour.">
        <title>The genomes of chicory, endive, great burdock and yacon provide insights into Asteraceae paleo-polyploidization history and plant inulin production.</title>
        <authorList>
            <person name="Fan W."/>
            <person name="Wang S."/>
            <person name="Wang H."/>
            <person name="Wang A."/>
            <person name="Jiang F."/>
            <person name="Liu H."/>
            <person name="Zhao H."/>
            <person name="Xu D."/>
            <person name="Zhang Y."/>
        </authorList>
    </citation>
    <scope>NUCLEOTIDE SEQUENCE [LARGE SCALE GENOMIC DNA]</scope>
    <source>
        <strain evidence="2">cv. Niubang</strain>
    </source>
</reference>
<protein>
    <submittedName>
        <fullName evidence="1">Uncharacterized protein</fullName>
    </submittedName>
</protein>
<organism evidence="1 2">
    <name type="scientific">Arctium lappa</name>
    <name type="common">Greater burdock</name>
    <name type="synonym">Lappa major</name>
    <dbReference type="NCBI Taxonomy" id="4217"/>
    <lineage>
        <taxon>Eukaryota</taxon>
        <taxon>Viridiplantae</taxon>
        <taxon>Streptophyta</taxon>
        <taxon>Embryophyta</taxon>
        <taxon>Tracheophyta</taxon>
        <taxon>Spermatophyta</taxon>
        <taxon>Magnoliopsida</taxon>
        <taxon>eudicotyledons</taxon>
        <taxon>Gunneridae</taxon>
        <taxon>Pentapetalae</taxon>
        <taxon>asterids</taxon>
        <taxon>campanulids</taxon>
        <taxon>Asterales</taxon>
        <taxon>Asteraceae</taxon>
        <taxon>Carduoideae</taxon>
        <taxon>Cardueae</taxon>
        <taxon>Arctiinae</taxon>
        <taxon>Arctium</taxon>
    </lineage>
</organism>
<accession>A0ACB9DH07</accession>
<evidence type="ECO:0000313" key="2">
    <source>
        <dbReference type="Proteomes" id="UP001055879"/>
    </source>
</evidence>
<name>A0ACB9DH07_ARCLA</name>
<comment type="caution">
    <text evidence="1">The sequence shown here is derived from an EMBL/GenBank/DDBJ whole genome shotgun (WGS) entry which is preliminary data.</text>
</comment>
<evidence type="ECO:0000313" key="1">
    <source>
        <dbReference type="EMBL" id="KAI3745852.1"/>
    </source>
</evidence>
<dbReference type="Proteomes" id="UP001055879">
    <property type="component" value="Linkage Group LG03"/>
</dbReference>